<dbReference type="Gene3D" id="1.20.140.150">
    <property type="match status" value="1"/>
</dbReference>
<evidence type="ECO:0000256" key="2">
    <source>
        <dbReference type="ARBA" id="ARBA00022692"/>
    </source>
</evidence>
<evidence type="ECO:0000313" key="7">
    <source>
        <dbReference type="Proteomes" id="UP000005408"/>
    </source>
</evidence>
<reference evidence="6" key="1">
    <citation type="submission" date="2022-08" db="UniProtKB">
        <authorList>
            <consortium name="EnsemblMetazoa"/>
        </authorList>
    </citation>
    <scope>IDENTIFICATION</scope>
    <source>
        <strain evidence="6">05x7-T-G4-1.051#20</strain>
    </source>
</reference>
<comment type="subcellular location">
    <subcellularLocation>
        <location evidence="1">Membrane</location>
        <topology evidence="1">Multi-pass membrane protein</topology>
    </subcellularLocation>
</comment>
<proteinExistence type="predicted"/>
<evidence type="ECO:0000256" key="4">
    <source>
        <dbReference type="ARBA" id="ARBA00023136"/>
    </source>
</evidence>
<evidence type="ECO:0000256" key="1">
    <source>
        <dbReference type="ARBA" id="ARBA00004141"/>
    </source>
</evidence>
<dbReference type="Pfam" id="PF00822">
    <property type="entry name" value="PMP22_Claudin"/>
    <property type="match status" value="1"/>
</dbReference>
<evidence type="ECO:0000256" key="5">
    <source>
        <dbReference type="SAM" id="Phobius"/>
    </source>
</evidence>
<dbReference type="PANTHER" id="PTHR21284:SF12">
    <property type="entry name" value="EG:80H7.2 PROTEIN"/>
    <property type="match status" value="1"/>
</dbReference>
<dbReference type="InterPro" id="IPR004031">
    <property type="entry name" value="PMP22/EMP/MP20/Claudin"/>
</dbReference>
<keyword evidence="2 5" id="KW-0812">Transmembrane</keyword>
<name>A0A8W8I2R0_MAGGI</name>
<dbReference type="OrthoDB" id="6152343at2759"/>
<dbReference type="GeneID" id="105336309"/>
<protein>
    <submittedName>
        <fullName evidence="6">Uncharacterized protein</fullName>
    </submittedName>
</protein>
<dbReference type="PANTHER" id="PTHR21284">
    <property type="entry name" value="EG:80H7.2 PROTEIN"/>
    <property type="match status" value="1"/>
</dbReference>
<feature type="transmembrane region" description="Helical" evidence="5">
    <location>
        <begin position="80"/>
        <end position="106"/>
    </location>
</feature>
<keyword evidence="4 5" id="KW-0472">Membrane</keyword>
<dbReference type="EnsemblMetazoa" id="G12271.1">
    <property type="protein sequence ID" value="G12271.1:cds"/>
    <property type="gene ID" value="G12271"/>
</dbReference>
<feature type="transmembrane region" description="Helical" evidence="5">
    <location>
        <begin position="118"/>
        <end position="139"/>
    </location>
</feature>
<accession>A0A8W8I2R0</accession>
<evidence type="ECO:0000256" key="3">
    <source>
        <dbReference type="ARBA" id="ARBA00022989"/>
    </source>
</evidence>
<dbReference type="Proteomes" id="UP000005408">
    <property type="component" value="Unassembled WGS sequence"/>
</dbReference>
<keyword evidence="7" id="KW-1185">Reference proteome</keyword>
<dbReference type="OMA" id="TSARSCH"/>
<feature type="transmembrane region" description="Helical" evidence="5">
    <location>
        <begin position="12"/>
        <end position="38"/>
    </location>
</feature>
<dbReference type="AlphaFoldDB" id="A0A8W8I2R0"/>
<dbReference type="EnsemblMetazoa" id="G12271.2">
    <property type="protein sequence ID" value="G12271.2:cds"/>
    <property type="gene ID" value="G12271"/>
</dbReference>
<dbReference type="KEGG" id="crg:105336309"/>
<feature type="transmembrane region" description="Helical" evidence="5">
    <location>
        <begin position="154"/>
        <end position="178"/>
    </location>
</feature>
<organism evidence="6 7">
    <name type="scientific">Magallana gigas</name>
    <name type="common">Pacific oyster</name>
    <name type="synonym">Crassostrea gigas</name>
    <dbReference type="NCBI Taxonomy" id="29159"/>
    <lineage>
        <taxon>Eukaryota</taxon>
        <taxon>Metazoa</taxon>
        <taxon>Spiralia</taxon>
        <taxon>Lophotrochozoa</taxon>
        <taxon>Mollusca</taxon>
        <taxon>Bivalvia</taxon>
        <taxon>Autobranchia</taxon>
        <taxon>Pteriomorphia</taxon>
        <taxon>Ostreida</taxon>
        <taxon>Ostreoidea</taxon>
        <taxon>Ostreidae</taxon>
        <taxon>Magallana</taxon>
    </lineage>
</organism>
<keyword evidence="3 5" id="KW-1133">Transmembrane helix</keyword>
<evidence type="ECO:0000313" key="6">
    <source>
        <dbReference type="EnsemblMetazoa" id="G12271.2:cds"/>
    </source>
</evidence>
<sequence length="190" mass="20413">MGVVDGFKSASLFGKIAFILLAVASFCIIIAFTCTGWGESNENFGGGYQIHWGLWRRCTEYEFSNAPCSPLDGWANDWWAFAQAASCFGFFGILVSFFLVILYLFVDSCKGNGEVATGAAILCLVTGVIQLIGCIVFGVEFDDVYYDRGTSEFWLSYAFGMAIVAALLEIVAGVLLILECKKGGGTSASG</sequence>
<dbReference type="GO" id="GO:0016020">
    <property type="term" value="C:membrane"/>
    <property type="evidence" value="ECO:0007669"/>
    <property type="project" value="UniProtKB-SubCell"/>
</dbReference>